<proteinExistence type="predicted"/>
<accession>A0A7D3UPR3</accession>
<feature type="domain" description="Histidine kinase" evidence="2">
    <location>
        <begin position="100"/>
        <end position="334"/>
    </location>
</feature>
<dbReference type="CDD" id="cd00082">
    <property type="entry name" value="HisKA"/>
    <property type="match status" value="1"/>
</dbReference>
<keyword evidence="1" id="KW-0597">Phosphoprotein</keyword>
<dbReference type="Pfam" id="PF02518">
    <property type="entry name" value="HATPase_c"/>
    <property type="match status" value="1"/>
</dbReference>
<dbReference type="InterPro" id="IPR036097">
    <property type="entry name" value="HisK_dim/P_sf"/>
</dbReference>
<dbReference type="Proteomes" id="UP001162001">
    <property type="component" value="Segment"/>
</dbReference>
<dbReference type="GO" id="GO:0000155">
    <property type="term" value="F:phosphorelay sensor kinase activity"/>
    <property type="evidence" value="ECO:0007669"/>
    <property type="project" value="InterPro"/>
</dbReference>
<dbReference type="InterPro" id="IPR005467">
    <property type="entry name" value="His_kinase_dom"/>
</dbReference>
<keyword evidence="3" id="KW-0418">Kinase</keyword>
<dbReference type="SUPFAM" id="SSF47384">
    <property type="entry name" value="Homodimeric domain of signal transducing histidine kinase"/>
    <property type="match status" value="1"/>
</dbReference>
<dbReference type="PROSITE" id="PS50109">
    <property type="entry name" value="HIS_KIN"/>
    <property type="match status" value="1"/>
</dbReference>
<dbReference type="PANTHER" id="PTHR43719">
    <property type="entry name" value="TWO-COMPONENT HISTIDINE KINASE"/>
    <property type="match status" value="1"/>
</dbReference>
<dbReference type="SMART" id="SM00388">
    <property type="entry name" value="HisKA"/>
    <property type="match status" value="1"/>
</dbReference>
<protein>
    <submittedName>
        <fullName evidence="3">Signal transduction histidine kinase</fullName>
    </submittedName>
</protein>
<dbReference type="PANTHER" id="PTHR43719:SF28">
    <property type="entry name" value="PEROXIDE STRESS-ACTIVATED HISTIDINE KINASE MAK1-RELATED"/>
    <property type="match status" value="1"/>
</dbReference>
<dbReference type="InterPro" id="IPR003661">
    <property type="entry name" value="HisK_dim/P_dom"/>
</dbReference>
<dbReference type="SUPFAM" id="SSF55874">
    <property type="entry name" value="ATPase domain of HSP90 chaperone/DNA topoisomerase II/histidine kinase"/>
    <property type="match status" value="1"/>
</dbReference>
<dbReference type="Gene3D" id="3.30.565.10">
    <property type="entry name" value="Histidine kinase-like ATPase, C-terminal domain"/>
    <property type="match status" value="1"/>
</dbReference>
<dbReference type="InterPro" id="IPR036890">
    <property type="entry name" value="HATPase_C_sf"/>
</dbReference>
<dbReference type="EMBL" id="MT418680">
    <property type="protein sequence ID" value="QKF94128.1"/>
    <property type="molecule type" value="Genomic_DNA"/>
</dbReference>
<evidence type="ECO:0000313" key="3">
    <source>
        <dbReference type="EMBL" id="QKF94128.1"/>
    </source>
</evidence>
<keyword evidence="4" id="KW-1185">Reference proteome</keyword>
<dbReference type="SMART" id="SM00387">
    <property type="entry name" value="HATPase_c"/>
    <property type="match status" value="1"/>
</dbReference>
<dbReference type="InterPro" id="IPR003594">
    <property type="entry name" value="HATPase_dom"/>
</dbReference>
<evidence type="ECO:0000259" key="2">
    <source>
        <dbReference type="PROSITE" id="PS50109"/>
    </source>
</evidence>
<reference evidence="3 4" key="1">
    <citation type="submission" date="2020-04" db="EMBL/GenBank/DDBJ databases">
        <title>Advantages and limits of metagenomic assembly and binning of a giant virus.</title>
        <authorList>
            <person name="Schulz F."/>
            <person name="Andreani J."/>
            <person name="Francis R."/>
            <person name="Boudjemaa H."/>
            <person name="Bou Khalil J.Y."/>
            <person name="Lee J."/>
            <person name="La Scola B."/>
            <person name="Woyke T."/>
        </authorList>
    </citation>
    <scope>NUCLEOTIDE SEQUENCE [LARGE SCALE GENOMIC DNA]</scope>
    <source>
        <strain evidence="3 4">FV1/VV64</strain>
    </source>
</reference>
<dbReference type="InterPro" id="IPR050956">
    <property type="entry name" value="2C_system_His_kinase"/>
</dbReference>
<gene>
    <name evidence="3" type="ORF">Fadolivirus_1_670</name>
</gene>
<sequence>MSSQDKAATNIKLIVWKKSKEKDKYKCYINNCDIKNDLRLDEYIKENLIDYGKSYDDIVVKKEHMIIPKDNEKIILEYINDNTIVEIHMKIDDNLYLLSTICHKIRNPINNILGALTLINETGLTKEQKKYFNVINNSSCDIVGVANDILDIISLSKDEITLKFENTDIKKLLKNVGEMNSNDINSKNIGFKMNINRNVPPVVLIDSQRVTQIMCSLLNNAIKHTPDGHISIDVMLFDKNDTSDCPFTYVDMKGQTYNILFKIRDTGTGMSDSSKMFAEKILGISKLAIGEHYKYGGFGLLISKYLCNLMGGNIWFKTEKDIGTVFYFNIICDGLTIN</sequence>
<dbReference type="Gene3D" id="1.10.287.130">
    <property type="match status" value="1"/>
</dbReference>
<keyword evidence="3" id="KW-0808">Transferase</keyword>
<evidence type="ECO:0000313" key="4">
    <source>
        <dbReference type="Proteomes" id="UP001162001"/>
    </source>
</evidence>
<evidence type="ECO:0000256" key="1">
    <source>
        <dbReference type="ARBA" id="ARBA00022553"/>
    </source>
</evidence>
<organism evidence="3 4">
    <name type="scientific">Fadolivirus FV1/VV64</name>
    <dbReference type="NCBI Taxonomy" id="3070911"/>
    <lineage>
        <taxon>Viruses</taxon>
        <taxon>Varidnaviria</taxon>
        <taxon>Bamfordvirae</taxon>
        <taxon>Nucleocytoviricota</taxon>
        <taxon>Megaviricetes</taxon>
        <taxon>Imitervirales</taxon>
        <taxon>Mimiviridae</taxon>
        <taxon>Klosneuvirinae</taxon>
        <taxon>Fadolivirus</taxon>
        <taxon>Fadolivirus algeromassiliense</taxon>
    </lineage>
</organism>
<name>A0A7D3UPR3_9VIRU</name>
<dbReference type="Pfam" id="PF00512">
    <property type="entry name" value="HisKA"/>
    <property type="match status" value="1"/>
</dbReference>